<proteinExistence type="predicted"/>
<reference evidence="1 2" key="1">
    <citation type="submission" date="2023-07" db="EMBL/GenBank/DDBJ databases">
        <title>Bacillus lucianemedeirus sp. nov, a new species isolated from an immunobiological production facility.</title>
        <authorList>
            <person name="Costa L.V."/>
            <person name="Miranda R.V.S.L."/>
            <person name="Brandao M.L.L."/>
            <person name="Reis C.M.F."/>
            <person name="Frazao A.M."/>
            <person name="Cruz F.V."/>
            <person name="Baio P.V.P."/>
            <person name="Veras J.F.C."/>
            <person name="Ramos J.N."/>
            <person name="Vieira V."/>
        </authorList>
    </citation>
    <scope>NUCLEOTIDE SEQUENCE [LARGE SCALE GENOMIC DNA]</scope>
    <source>
        <strain evidence="1 2">B190/17</strain>
    </source>
</reference>
<keyword evidence="2" id="KW-1185">Reference proteome</keyword>
<evidence type="ECO:0000313" key="1">
    <source>
        <dbReference type="EMBL" id="MFK2826924.1"/>
    </source>
</evidence>
<protein>
    <submittedName>
        <fullName evidence="1">Uncharacterized protein</fullName>
    </submittedName>
</protein>
<comment type="caution">
    <text evidence="1">The sequence shown here is derived from an EMBL/GenBank/DDBJ whole genome shotgun (WGS) entry which is preliminary data.</text>
</comment>
<gene>
    <name evidence="1" type="ORF">QYG89_14815</name>
</gene>
<sequence length="40" mass="4476">MWEQLTADGVTRAVIDRFTGLLLVNEIHSCDEEPLLFGEG</sequence>
<evidence type="ECO:0000313" key="2">
    <source>
        <dbReference type="Proteomes" id="UP001619911"/>
    </source>
</evidence>
<accession>A0ABW8IE07</accession>
<dbReference type="Proteomes" id="UP001619911">
    <property type="component" value="Unassembled WGS sequence"/>
</dbReference>
<name>A0ABW8IE07_9BACI</name>
<organism evidence="1 2">
    <name type="scientific">Bacillus lumedeiriae</name>
    <dbReference type="NCBI Taxonomy" id="3058829"/>
    <lineage>
        <taxon>Bacteria</taxon>
        <taxon>Bacillati</taxon>
        <taxon>Bacillota</taxon>
        <taxon>Bacilli</taxon>
        <taxon>Bacillales</taxon>
        <taxon>Bacillaceae</taxon>
        <taxon>Bacillus</taxon>
    </lineage>
</organism>
<dbReference type="EMBL" id="JAUIYO010000017">
    <property type="protein sequence ID" value="MFK2826924.1"/>
    <property type="molecule type" value="Genomic_DNA"/>
</dbReference>
<dbReference type="RefSeq" id="WP_404318695.1">
    <property type="nucleotide sequence ID" value="NZ_JAUIYO010000017.1"/>
</dbReference>